<organism evidence="1 2">
    <name type="scientific">Penicillium freii</name>
    <dbReference type="NCBI Taxonomy" id="48697"/>
    <lineage>
        <taxon>Eukaryota</taxon>
        <taxon>Fungi</taxon>
        <taxon>Dikarya</taxon>
        <taxon>Ascomycota</taxon>
        <taxon>Pezizomycotina</taxon>
        <taxon>Eurotiomycetes</taxon>
        <taxon>Eurotiomycetidae</taxon>
        <taxon>Eurotiales</taxon>
        <taxon>Aspergillaceae</taxon>
        <taxon>Penicillium</taxon>
    </lineage>
</organism>
<reference evidence="1 2" key="1">
    <citation type="submission" date="2015-10" db="EMBL/GenBank/DDBJ databases">
        <title>Genome sequencing of Penicillium freii.</title>
        <authorList>
            <person name="Nguyen H.D."/>
            <person name="Visagie C.M."/>
            <person name="Seifert K.A."/>
        </authorList>
    </citation>
    <scope>NUCLEOTIDE SEQUENCE [LARGE SCALE GENOMIC DNA]</scope>
    <source>
        <strain evidence="1 2">DAOM 242723</strain>
    </source>
</reference>
<evidence type="ECO:0000313" key="1">
    <source>
        <dbReference type="EMBL" id="KUM62716.1"/>
    </source>
</evidence>
<comment type="caution">
    <text evidence="1">The sequence shown here is derived from an EMBL/GenBank/DDBJ whole genome shotgun (WGS) entry which is preliminary data.</text>
</comment>
<proteinExistence type="predicted"/>
<protein>
    <submittedName>
        <fullName evidence="1">Uncharacterized protein</fullName>
    </submittedName>
</protein>
<accession>A0A101MLF6</accession>
<evidence type="ECO:0000313" key="2">
    <source>
        <dbReference type="Proteomes" id="UP000055045"/>
    </source>
</evidence>
<name>A0A101MLF6_PENFR</name>
<gene>
    <name evidence="1" type="ORF">ACN42_g4390</name>
</gene>
<sequence>MQASLNSSLNASTGDSPHRLMFGVDLRMPWNLDVTLSVGIPYLSFPSHFPPNPYSYIIIYTGGGRPPSLPIPPVTGPAAQSGPLDPN</sequence>
<dbReference type="Proteomes" id="UP000055045">
    <property type="component" value="Unassembled WGS sequence"/>
</dbReference>
<keyword evidence="2" id="KW-1185">Reference proteome</keyword>
<dbReference type="AlphaFoldDB" id="A0A101MLF6"/>
<dbReference type="EMBL" id="LLXE01000093">
    <property type="protein sequence ID" value="KUM62716.1"/>
    <property type="molecule type" value="Genomic_DNA"/>
</dbReference>